<comment type="caution">
    <text evidence="2">The sequence shown here is derived from an EMBL/GenBank/DDBJ whole genome shotgun (WGS) entry which is preliminary data.</text>
</comment>
<keyword evidence="1" id="KW-0472">Membrane</keyword>
<protein>
    <submittedName>
        <fullName evidence="2">Uncharacterized protein</fullName>
    </submittedName>
</protein>
<name>A0A2P6SBJ5_ROSCH</name>
<keyword evidence="3" id="KW-1185">Reference proteome</keyword>
<dbReference type="AlphaFoldDB" id="A0A2P6SBJ5"/>
<sequence>MGLSKPSIYNIRSRRLVRCQKLSLAILISYWVRFSLFFVCVLKRLCI</sequence>
<reference evidence="2 3" key="1">
    <citation type="journal article" date="2018" name="Nat. Genet.">
        <title>The Rosa genome provides new insights in the design of modern roses.</title>
        <authorList>
            <person name="Bendahmane M."/>
        </authorList>
    </citation>
    <scope>NUCLEOTIDE SEQUENCE [LARGE SCALE GENOMIC DNA]</scope>
    <source>
        <strain evidence="3">cv. Old Blush</strain>
    </source>
</reference>
<accession>A0A2P6SBJ5</accession>
<feature type="transmembrane region" description="Helical" evidence="1">
    <location>
        <begin position="22"/>
        <end position="42"/>
    </location>
</feature>
<gene>
    <name evidence="2" type="ORF">RchiOBHm_Chr1g0331481</name>
</gene>
<evidence type="ECO:0000256" key="1">
    <source>
        <dbReference type="SAM" id="Phobius"/>
    </source>
</evidence>
<evidence type="ECO:0000313" key="3">
    <source>
        <dbReference type="Proteomes" id="UP000238479"/>
    </source>
</evidence>
<dbReference type="EMBL" id="PDCK01000039">
    <property type="protein sequence ID" value="PRQ56050.1"/>
    <property type="molecule type" value="Genomic_DNA"/>
</dbReference>
<dbReference type="Proteomes" id="UP000238479">
    <property type="component" value="Chromosome 1"/>
</dbReference>
<dbReference type="Gramene" id="PRQ56050">
    <property type="protein sequence ID" value="PRQ56050"/>
    <property type="gene ID" value="RchiOBHm_Chr1g0331481"/>
</dbReference>
<keyword evidence="1" id="KW-1133">Transmembrane helix</keyword>
<proteinExistence type="predicted"/>
<organism evidence="2 3">
    <name type="scientific">Rosa chinensis</name>
    <name type="common">China rose</name>
    <dbReference type="NCBI Taxonomy" id="74649"/>
    <lineage>
        <taxon>Eukaryota</taxon>
        <taxon>Viridiplantae</taxon>
        <taxon>Streptophyta</taxon>
        <taxon>Embryophyta</taxon>
        <taxon>Tracheophyta</taxon>
        <taxon>Spermatophyta</taxon>
        <taxon>Magnoliopsida</taxon>
        <taxon>eudicotyledons</taxon>
        <taxon>Gunneridae</taxon>
        <taxon>Pentapetalae</taxon>
        <taxon>rosids</taxon>
        <taxon>fabids</taxon>
        <taxon>Rosales</taxon>
        <taxon>Rosaceae</taxon>
        <taxon>Rosoideae</taxon>
        <taxon>Rosoideae incertae sedis</taxon>
        <taxon>Rosa</taxon>
    </lineage>
</organism>
<evidence type="ECO:0000313" key="2">
    <source>
        <dbReference type="EMBL" id="PRQ56050.1"/>
    </source>
</evidence>
<keyword evidence="1" id="KW-0812">Transmembrane</keyword>